<proteinExistence type="predicted"/>
<dbReference type="InParanoid" id="A0A0D2X5P8"/>
<accession>A0A0D2X5P8</accession>
<feature type="region of interest" description="Disordered" evidence="1">
    <location>
        <begin position="1"/>
        <end position="46"/>
    </location>
</feature>
<keyword evidence="4" id="KW-1185">Reference proteome</keyword>
<feature type="transmembrane region" description="Helical" evidence="2">
    <location>
        <begin position="150"/>
        <end position="171"/>
    </location>
</feature>
<evidence type="ECO:0000256" key="1">
    <source>
        <dbReference type="SAM" id="MobiDB-lite"/>
    </source>
</evidence>
<feature type="transmembrane region" description="Helical" evidence="2">
    <location>
        <begin position="177"/>
        <end position="205"/>
    </location>
</feature>
<evidence type="ECO:0000313" key="3">
    <source>
        <dbReference type="EMBL" id="KJE98184.1"/>
    </source>
</evidence>
<feature type="transmembrane region" description="Helical" evidence="2">
    <location>
        <begin position="345"/>
        <end position="365"/>
    </location>
</feature>
<dbReference type="AlphaFoldDB" id="A0A0D2X5P8"/>
<organism evidence="3 4">
    <name type="scientific">Capsaspora owczarzaki (strain ATCC 30864)</name>
    <dbReference type="NCBI Taxonomy" id="595528"/>
    <lineage>
        <taxon>Eukaryota</taxon>
        <taxon>Filasterea</taxon>
        <taxon>Capsaspora</taxon>
    </lineage>
</organism>
<keyword evidence="2" id="KW-0472">Membrane</keyword>
<keyword evidence="2" id="KW-1133">Transmembrane helix</keyword>
<evidence type="ECO:0008006" key="5">
    <source>
        <dbReference type="Google" id="ProtNLM"/>
    </source>
</evidence>
<dbReference type="RefSeq" id="XP_011270886.1">
    <property type="nucleotide sequence ID" value="XM_011272584.1"/>
</dbReference>
<dbReference type="Proteomes" id="UP000008743">
    <property type="component" value="Unassembled WGS sequence"/>
</dbReference>
<protein>
    <recommendedName>
        <fullName evidence="5">Sensor domain-containing protein</fullName>
    </recommendedName>
</protein>
<feature type="compositionally biased region" description="Low complexity" evidence="1">
    <location>
        <begin position="10"/>
        <end position="29"/>
    </location>
</feature>
<evidence type="ECO:0000256" key="2">
    <source>
        <dbReference type="SAM" id="Phobius"/>
    </source>
</evidence>
<gene>
    <name evidence="3" type="ORF">CAOG_009173</name>
</gene>
<evidence type="ECO:0000313" key="4">
    <source>
        <dbReference type="Proteomes" id="UP000008743"/>
    </source>
</evidence>
<sequence>MSHPDTQPLSSSYASGSSVGSPSNAYSSVGRAASMNGSNRGSGMWPARSSSSSFVYSEDSGRYPASGGSNVSFYQDGSRVATSSSYGSFGPRSGSDQAAALLIHPPTAESAPPPYSPAAGFAPIVISSNTPTIHQYEDGSSRCCERFVRFLLAPLHYHTWMVVFVILLASLPFTLVASVWCLVTLVLMVPLLCIFPIGAPAVTMLGYSWRALGRMATQLELFLYEKAGGRTQLSRVQAHLPTVEVRSTADGRNCWVDSFRSFKSVLGNRVTWASVMYLAFLRTLAVLVTVLAVVVCVMVPLALIFNFAVILVCDDDACWNALRPSEWGGMEDHRWIFTELRGSAVTAPVGLVLLIILTNLLLVIVRGFARIAFSLLVSPTEESVLLLSATQAPLPAFS</sequence>
<feature type="transmembrane region" description="Helical" evidence="2">
    <location>
        <begin position="284"/>
        <end position="312"/>
    </location>
</feature>
<keyword evidence="2" id="KW-0812">Transmembrane</keyword>
<name>A0A0D2X5P8_CAPO3</name>
<dbReference type="EMBL" id="KE346376">
    <property type="protein sequence ID" value="KJE98184.1"/>
    <property type="molecule type" value="Genomic_DNA"/>
</dbReference>
<reference evidence="4" key="1">
    <citation type="submission" date="2011-02" db="EMBL/GenBank/DDBJ databases">
        <title>The Genome Sequence of Capsaspora owczarzaki ATCC 30864.</title>
        <authorList>
            <person name="Russ C."/>
            <person name="Cuomo C."/>
            <person name="Burger G."/>
            <person name="Gray M.W."/>
            <person name="Holland P.W.H."/>
            <person name="King N."/>
            <person name="Lang F.B.F."/>
            <person name="Roger A.J."/>
            <person name="Ruiz-Trillo I."/>
            <person name="Young S.K."/>
            <person name="Zeng Q."/>
            <person name="Gargeya S."/>
            <person name="Alvarado L."/>
            <person name="Berlin A."/>
            <person name="Chapman S.B."/>
            <person name="Chen Z."/>
            <person name="Freedman E."/>
            <person name="Gellesch M."/>
            <person name="Goldberg J."/>
            <person name="Griggs A."/>
            <person name="Gujja S."/>
            <person name="Heilman E."/>
            <person name="Heiman D."/>
            <person name="Howarth C."/>
            <person name="Mehta T."/>
            <person name="Neiman D."/>
            <person name="Pearson M."/>
            <person name="Roberts A."/>
            <person name="Saif S."/>
            <person name="Shea T."/>
            <person name="Shenoy N."/>
            <person name="Sisk P."/>
            <person name="Stolte C."/>
            <person name="Sykes S."/>
            <person name="White J."/>
            <person name="Yandava C."/>
            <person name="Haas B."/>
            <person name="Nusbaum C."/>
            <person name="Birren B."/>
        </authorList>
    </citation>
    <scope>NUCLEOTIDE SEQUENCE</scope>
    <source>
        <strain evidence="4">ATCC 30864</strain>
    </source>
</reference>